<comment type="caution">
    <text evidence="1">The sequence shown here is derived from an EMBL/GenBank/DDBJ whole genome shotgun (WGS) entry which is preliminary data.</text>
</comment>
<organism evidence="1 2">
    <name type="scientific">Persea americana</name>
    <name type="common">Avocado</name>
    <dbReference type="NCBI Taxonomy" id="3435"/>
    <lineage>
        <taxon>Eukaryota</taxon>
        <taxon>Viridiplantae</taxon>
        <taxon>Streptophyta</taxon>
        <taxon>Embryophyta</taxon>
        <taxon>Tracheophyta</taxon>
        <taxon>Spermatophyta</taxon>
        <taxon>Magnoliopsida</taxon>
        <taxon>Magnoliidae</taxon>
        <taxon>Laurales</taxon>
        <taxon>Lauraceae</taxon>
        <taxon>Persea</taxon>
    </lineage>
</organism>
<protein>
    <submittedName>
        <fullName evidence="1">Uncharacterized protein</fullName>
    </submittedName>
</protein>
<keyword evidence="2" id="KW-1185">Reference proteome</keyword>
<accession>A0ACC2L4Y9</accession>
<name>A0ACC2L4Y9_PERAE</name>
<dbReference type="EMBL" id="CM056814">
    <property type="protein sequence ID" value="KAJ8628108.1"/>
    <property type="molecule type" value="Genomic_DNA"/>
</dbReference>
<evidence type="ECO:0000313" key="2">
    <source>
        <dbReference type="Proteomes" id="UP001234297"/>
    </source>
</evidence>
<gene>
    <name evidence="1" type="ORF">MRB53_021415</name>
</gene>
<dbReference type="Proteomes" id="UP001234297">
    <property type="component" value="Chromosome 6"/>
</dbReference>
<evidence type="ECO:0000313" key="1">
    <source>
        <dbReference type="EMBL" id="KAJ8628108.1"/>
    </source>
</evidence>
<reference evidence="1 2" key="1">
    <citation type="journal article" date="2022" name="Hortic Res">
        <title>A haplotype resolved chromosomal level avocado genome allows analysis of novel avocado genes.</title>
        <authorList>
            <person name="Nath O."/>
            <person name="Fletcher S.J."/>
            <person name="Hayward A."/>
            <person name="Shaw L.M."/>
            <person name="Masouleh A.K."/>
            <person name="Furtado A."/>
            <person name="Henry R.J."/>
            <person name="Mitter N."/>
        </authorList>
    </citation>
    <scope>NUCLEOTIDE SEQUENCE [LARGE SCALE GENOMIC DNA]</scope>
    <source>
        <strain evidence="2">cv. Hass</strain>
    </source>
</reference>
<sequence>MHRVEELSLGLLGEEFPASLLECETPSQLMLQDVKFDPSGDLGAFKSLVTLCLHTVIIKNEVLNMLISTCDLLQNLQVTECIFGEVLRPRIYVTNHSKLRNFEISFYHRSLHGLEIVAPDLLLLSCRRGHILDPSIPPLSLSWDDDAVDWRRRVSGKDTADLSIQYLLLYTIMHHYSSKKRKISKIKEEEEEDQDRISNLFDDILLHILSFMNVKFAARTSVLSMRWRSLWTWLSSLDFSYWKSMKIDQYLHLHRTPKVRSFKIEKSVGNFDWNAKVSSKQMEASHRWVHFAGMHEVEELSLGLPGEHFPVSLLECQTLSHLILKRGIFDFTGEFLGFKSLVTLCLEYVWIDIEVLNMLISKCDLLENLKVAECRFGDMLLPKICANHSSRLRNLEIIFLWNKLKRVGGGCSWYLVYFI</sequence>
<proteinExistence type="predicted"/>